<evidence type="ECO:0000259" key="2">
    <source>
        <dbReference type="Pfam" id="PF26483"/>
    </source>
</evidence>
<feature type="domain" description="DUF8155" evidence="1">
    <location>
        <begin position="4"/>
        <end position="165"/>
    </location>
</feature>
<dbReference type="InterPro" id="IPR058817">
    <property type="entry name" value="DUF8155_C"/>
</dbReference>
<dbReference type="Pfam" id="PF26482">
    <property type="entry name" value="DUF8155"/>
    <property type="match status" value="1"/>
</dbReference>
<dbReference type="Proteomes" id="UP001596481">
    <property type="component" value="Unassembled WGS sequence"/>
</dbReference>
<proteinExistence type="predicted"/>
<dbReference type="RefSeq" id="WP_390222244.1">
    <property type="nucleotide sequence ID" value="NZ_JBHTAA010000001.1"/>
</dbReference>
<organism evidence="3 4">
    <name type="scientific">Haloferax namakaokahaiae</name>
    <dbReference type="NCBI Taxonomy" id="1748331"/>
    <lineage>
        <taxon>Archaea</taxon>
        <taxon>Methanobacteriati</taxon>
        <taxon>Methanobacteriota</taxon>
        <taxon>Stenosarchaea group</taxon>
        <taxon>Halobacteria</taxon>
        <taxon>Halobacteriales</taxon>
        <taxon>Haloferacaceae</taxon>
        <taxon>Haloferax</taxon>
    </lineage>
</organism>
<evidence type="ECO:0000313" key="3">
    <source>
        <dbReference type="EMBL" id="MFC7202959.1"/>
    </source>
</evidence>
<dbReference type="EMBL" id="JBHTAA010000001">
    <property type="protein sequence ID" value="MFC7202959.1"/>
    <property type="molecule type" value="Genomic_DNA"/>
</dbReference>
<dbReference type="InterPro" id="IPR058468">
    <property type="entry name" value="DUF8155_N"/>
</dbReference>
<accession>A0ABD5ZCF7</accession>
<evidence type="ECO:0000313" key="4">
    <source>
        <dbReference type="Proteomes" id="UP001596481"/>
    </source>
</evidence>
<dbReference type="AlphaFoldDB" id="A0ABD5ZCF7"/>
<protein>
    <recommendedName>
        <fullName evidence="5">Peptidase M23 domain-containing protein</fullName>
    </recommendedName>
</protein>
<gene>
    <name evidence="3" type="ORF">ACFQJC_05500</name>
</gene>
<dbReference type="Pfam" id="PF26483">
    <property type="entry name" value="DUF8155_C"/>
    <property type="match status" value="1"/>
</dbReference>
<evidence type="ECO:0000259" key="1">
    <source>
        <dbReference type="Pfam" id="PF26482"/>
    </source>
</evidence>
<reference evidence="3 4" key="1">
    <citation type="journal article" date="2019" name="Int. J. Syst. Evol. Microbiol.">
        <title>The Global Catalogue of Microorganisms (GCM) 10K type strain sequencing project: providing services to taxonomists for standard genome sequencing and annotation.</title>
        <authorList>
            <consortium name="The Broad Institute Genomics Platform"/>
            <consortium name="The Broad Institute Genome Sequencing Center for Infectious Disease"/>
            <person name="Wu L."/>
            <person name="Ma J."/>
        </authorList>
    </citation>
    <scope>NUCLEOTIDE SEQUENCE [LARGE SCALE GENOMIC DNA]</scope>
    <source>
        <strain evidence="3 4">DSM 29988</strain>
    </source>
</reference>
<feature type="domain" description="DUF8155" evidence="2">
    <location>
        <begin position="171"/>
        <end position="297"/>
    </location>
</feature>
<sequence>MVGLPAALISRYERFSLYNSPYPAHDHRCAIDLYLEDPVARSPVAGVVRETRTVRAPTKPYAHDEEYLILVDVDVAATGLEWDGGEDESDGNRGGSDVNAADGLVARILHVEPSVSAGDELDVGDPLGRLVRSGFFAPWVANHIHLGFRRASANHHRARGSLPLAVETDVTPLSWDGCGTVVETGETYVVLDDPIDRSGSGFVGIASDEGAVLDGGLAHYVAGGTLSSIPDGTELSLFGTHVGTVTDGDVPWADIDVFANGERVTGLSLFASQIEHGAKVVCPGHDFGVGDELELSIGTSEDPIRLG</sequence>
<keyword evidence="4" id="KW-1185">Reference proteome</keyword>
<name>A0ABD5ZCF7_9EURY</name>
<comment type="caution">
    <text evidence="3">The sequence shown here is derived from an EMBL/GenBank/DDBJ whole genome shotgun (WGS) entry which is preliminary data.</text>
</comment>
<evidence type="ECO:0008006" key="5">
    <source>
        <dbReference type="Google" id="ProtNLM"/>
    </source>
</evidence>